<dbReference type="EMBL" id="BLXT01007490">
    <property type="protein sequence ID" value="GFO39320.1"/>
    <property type="molecule type" value="Genomic_DNA"/>
</dbReference>
<accession>A0AAV4D5E8</accession>
<evidence type="ECO:0000313" key="1">
    <source>
        <dbReference type="EMBL" id="GFO39320.1"/>
    </source>
</evidence>
<proteinExistence type="predicted"/>
<evidence type="ECO:0000313" key="2">
    <source>
        <dbReference type="Proteomes" id="UP000735302"/>
    </source>
</evidence>
<dbReference type="Proteomes" id="UP000735302">
    <property type="component" value="Unassembled WGS sequence"/>
</dbReference>
<gene>
    <name evidence="1" type="ORF">PoB_006582500</name>
</gene>
<keyword evidence="2" id="KW-1185">Reference proteome</keyword>
<sequence length="111" mass="12016">MASDSAFTACFFSASALLSAFAMSVIISADLAMAIVALFFFIAGEDQRLCTLLLQQRHRIDYSAGADALTFAPETFKEFFQPAPALVTLYFGQYDGPPKVLADDSASQQQD</sequence>
<name>A0AAV4D5E8_9GAST</name>
<organism evidence="1 2">
    <name type="scientific">Plakobranchus ocellatus</name>
    <dbReference type="NCBI Taxonomy" id="259542"/>
    <lineage>
        <taxon>Eukaryota</taxon>
        <taxon>Metazoa</taxon>
        <taxon>Spiralia</taxon>
        <taxon>Lophotrochozoa</taxon>
        <taxon>Mollusca</taxon>
        <taxon>Gastropoda</taxon>
        <taxon>Heterobranchia</taxon>
        <taxon>Euthyneura</taxon>
        <taxon>Panpulmonata</taxon>
        <taxon>Sacoglossa</taxon>
        <taxon>Placobranchoidea</taxon>
        <taxon>Plakobranchidae</taxon>
        <taxon>Plakobranchus</taxon>
    </lineage>
</organism>
<dbReference type="AlphaFoldDB" id="A0AAV4D5E8"/>
<reference evidence="1 2" key="1">
    <citation type="journal article" date="2021" name="Elife">
        <title>Chloroplast acquisition without the gene transfer in kleptoplastic sea slugs, Plakobranchus ocellatus.</title>
        <authorList>
            <person name="Maeda T."/>
            <person name="Takahashi S."/>
            <person name="Yoshida T."/>
            <person name="Shimamura S."/>
            <person name="Takaki Y."/>
            <person name="Nagai Y."/>
            <person name="Toyoda A."/>
            <person name="Suzuki Y."/>
            <person name="Arimoto A."/>
            <person name="Ishii H."/>
            <person name="Satoh N."/>
            <person name="Nishiyama T."/>
            <person name="Hasebe M."/>
            <person name="Maruyama T."/>
            <person name="Minagawa J."/>
            <person name="Obokata J."/>
            <person name="Shigenobu S."/>
        </authorList>
    </citation>
    <scope>NUCLEOTIDE SEQUENCE [LARGE SCALE GENOMIC DNA]</scope>
</reference>
<protein>
    <submittedName>
        <fullName evidence="1">Chitin synthase</fullName>
    </submittedName>
</protein>
<comment type="caution">
    <text evidence="1">The sequence shown here is derived from an EMBL/GenBank/DDBJ whole genome shotgun (WGS) entry which is preliminary data.</text>
</comment>